<reference evidence="6 7" key="1">
    <citation type="submission" date="2014-01" db="EMBL/GenBank/DDBJ databases">
        <title>Sulfitobacter donghicola JCM 14565 Genome Sequencing.</title>
        <authorList>
            <person name="Lai Q."/>
            <person name="Hong Z."/>
        </authorList>
    </citation>
    <scope>NUCLEOTIDE SEQUENCE [LARGE SCALE GENOMIC DNA]</scope>
    <source>
        <strain evidence="6 7">JCM 14565</strain>
    </source>
</reference>
<keyword evidence="7" id="KW-1185">Reference proteome</keyword>
<accession>A0A073IFM8</accession>
<sequence length="301" mass="32762">MDKIDRMRAFALVAKNASFTIAAQRMGRSARLVSKYVADLENALGVQLLNRTTRSVSLTDAGATYLALCEPLLDGFDELEERVRHDQTSLKGVIHISAPTGFGALRLTPSLAKFGEKHPNVDLNLQFSDRRVSIIEEGFDLAIRIGPMRDSSLKVRQLGPMPLVVCASPAYLERAGTPDDPRALATHECILDGNMTEPTVWRFDINSQEEAVAVSGRFRMNAPAAAARLAATGAAIARCPAYTVADAFRSGDLVELFAEHRVSPYAVAALFPQNRRLTTRVRALIDHLADDPELCSDGATT</sequence>
<keyword evidence="4" id="KW-0804">Transcription</keyword>
<proteinExistence type="inferred from homology"/>
<dbReference type="RefSeq" id="WP_025059962.1">
    <property type="nucleotide sequence ID" value="NZ_JAMC01000007.1"/>
</dbReference>
<dbReference type="InterPro" id="IPR058163">
    <property type="entry name" value="LysR-type_TF_proteobact-type"/>
</dbReference>
<evidence type="ECO:0000313" key="7">
    <source>
        <dbReference type="Proteomes" id="UP000027734"/>
    </source>
</evidence>
<evidence type="ECO:0000256" key="1">
    <source>
        <dbReference type="ARBA" id="ARBA00009437"/>
    </source>
</evidence>
<name>A0A073IFM8_9RHOB</name>
<dbReference type="eggNOG" id="COG0583">
    <property type="taxonomic scope" value="Bacteria"/>
</dbReference>
<dbReference type="AlphaFoldDB" id="A0A073IFM8"/>
<dbReference type="SUPFAM" id="SSF46785">
    <property type="entry name" value="Winged helix' DNA-binding domain"/>
    <property type="match status" value="1"/>
</dbReference>
<feature type="domain" description="HTH lysR-type" evidence="5">
    <location>
        <begin position="1"/>
        <end position="59"/>
    </location>
</feature>
<evidence type="ECO:0000256" key="4">
    <source>
        <dbReference type="ARBA" id="ARBA00023163"/>
    </source>
</evidence>
<keyword evidence="3" id="KW-0238">DNA-binding</keyword>
<dbReference type="Gene3D" id="3.40.190.290">
    <property type="match status" value="1"/>
</dbReference>
<dbReference type="PANTHER" id="PTHR30537">
    <property type="entry name" value="HTH-TYPE TRANSCRIPTIONAL REGULATOR"/>
    <property type="match status" value="1"/>
</dbReference>
<dbReference type="PROSITE" id="PS50931">
    <property type="entry name" value="HTH_LYSR"/>
    <property type="match status" value="1"/>
</dbReference>
<dbReference type="InterPro" id="IPR005119">
    <property type="entry name" value="LysR_subst-bd"/>
</dbReference>
<dbReference type="InterPro" id="IPR000847">
    <property type="entry name" value="LysR_HTH_N"/>
</dbReference>
<dbReference type="CDD" id="cd08422">
    <property type="entry name" value="PBP2_CrgA_like"/>
    <property type="match status" value="1"/>
</dbReference>
<dbReference type="GO" id="GO:0003700">
    <property type="term" value="F:DNA-binding transcription factor activity"/>
    <property type="evidence" value="ECO:0007669"/>
    <property type="project" value="InterPro"/>
</dbReference>
<dbReference type="InterPro" id="IPR036390">
    <property type="entry name" value="WH_DNA-bd_sf"/>
</dbReference>
<comment type="caution">
    <text evidence="6">The sequence shown here is derived from an EMBL/GenBank/DDBJ whole genome shotgun (WGS) entry which is preliminary data.</text>
</comment>
<dbReference type="Gene3D" id="1.10.10.10">
    <property type="entry name" value="Winged helix-like DNA-binding domain superfamily/Winged helix DNA-binding domain"/>
    <property type="match status" value="1"/>
</dbReference>
<dbReference type="PANTHER" id="PTHR30537:SF5">
    <property type="entry name" value="HTH-TYPE TRANSCRIPTIONAL ACTIVATOR TTDR-RELATED"/>
    <property type="match status" value="1"/>
</dbReference>
<dbReference type="STRING" id="1300350.Z948_2634"/>
<dbReference type="Proteomes" id="UP000027734">
    <property type="component" value="Unassembled WGS sequence"/>
</dbReference>
<dbReference type="FunFam" id="1.10.10.10:FF:000001">
    <property type="entry name" value="LysR family transcriptional regulator"/>
    <property type="match status" value="1"/>
</dbReference>
<evidence type="ECO:0000256" key="2">
    <source>
        <dbReference type="ARBA" id="ARBA00023015"/>
    </source>
</evidence>
<evidence type="ECO:0000259" key="5">
    <source>
        <dbReference type="PROSITE" id="PS50931"/>
    </source>
</evidence>
<evidence type="ECO:0000313" key="6">
    <source>
        <dbReference type="EMBL" id="KEJ88306.1"/>
    </source>
</evidence>
<dbReference type="OrthoDB" id="9813056at2"/>
<dbReference type="GO" id="GO:0006351">
    <property type="term" value="P:DNA-templated transcription"/>
    <property type="evidence" value="ECO:0007669"/>
    <property type="project" value="TreeGrafter"/>
</dbReference>
<comment type="similarity">
    <text evidence="1">Belongs to the LysR transcriptional regulatory family.</text>
</comment>
<dbReference type="Pfam" id="PF00126">
    <property type="entry name" value="HTH_1"/>
    <property type="match status" value="1"/>
</dbReference>
<keyword evidence="2" id="KW-0805">Transcription regulation</keyword>
<dbReference type="EMBL" id="JAMC01000007">
    <property type="protein sequence ID" value="KEJ88306.1"/>
    <property type="molecule type" value="Genomic_DNA"/>
</dbReference>
<dbReference type="SUPFAM" id="SSF53850">
    <property type="entry name" value="Periplasmic binding protein-like II"/>
    <property type="match status" value="1"/>
</dbReference>
<gene>
    <name evidence="6" type="ORF">DSW25_16655</name>
</gene>
<evidence type="ECO:0000256" key="3">
    <source>
        <dbReference type="ARBA" id="ARBA00023125"/>
    </source>
</evidence>
<dbReference type="Pfam" id="PF03466">
    <property type="entry name" value="LysR_substrate"/>
    <property type="match status" value="1"/>
</dbReference>
<dbReference type="GO" id="GO:0043565">
    <property type="term" value="F:sequence-specific DNA binding"/>
    <property type="evidence" value="ECO:0007669"/>
    <property type="project" value="TreeGrafter"/>
</dbReference>
<organism evidence="6 7">
    <name type="scientific">Sulfitobacter donghicola DSW-25 = KCTC 12864 = JCM 14565</name>
    <dbReference type="NCBI Taxonomy" id="1300350"/>
    <lineage>
        <taxon>Bacteria</taxon>
        <taxon>Pseudomonadati</taxon>
        <taxon>Pseudomonadota</taxon>
        <taxon>Alphaproteobacteria</taxon>
        <taxon>Rhodobacterales</taxon>
        <taxon>Roseobacteraceae</taxon>
        <taxon>Sulfitobacter</taxon>
    </lineage>
</organism>
<protein>
    <submittedName>
        <fullName evidence="6">LysR family transcriptional regulator</fullName>
    </submittedName>
</protein>
<dbReference type="InterPro" id="IPR036388">
    <property type="entry name" value="WH-like_DNA-bd_sf"/>
</dbReference>